<evidence type="ECO:0000256" key="2">
    <source>
        <dbReference type="ARBA" id="ARBA00023015"/>
    </source>
</evidence>
<keyword evidence="9" id="KW-1185">Reference proteome</keyword>
<keyword evidence="2" id="KW-0805">Transcription regulation</keyword>
<feature type="non-terminal residue" evidence="8">
    <location>
        <position position="639"/>
    </location>
</feature>
<dbReference type="GO" id="GO:0006351">
    <property type="term" value="P:DNA-templated transcription"/>
    <property type="evidence" value="ECO:0007669"/>
    <property type="project" value="InterPro"/>
</dbReference>
<evidence type="ECO:0000256" key="1">
    <source>
        <dbReference type="ARBA" id="ARBA00022833"/>
    </source>
</evidence>
<keyword evidence="3" id="KW-0238">DNA-binding</keyword>
<evidence type="ECO:0000256" key="5">
    <source>
        <dbReference type="ARBA" id="ARBA00023242"/>
    </source>
</evidence>
<dbReference type="PANTHER" id="PTHR47171:SF4">
    <property type="entry name" value="ACETAMIDASE REGULATORY PROTEIN"/>
    <property type="match status" value="1"/>
</dbReference>
<feature type="region of interest" description="Disordered" evidence="6">
    <location>
        <begin position="109"/>
        <end position="139"/>
    </location>
</feature>
<comment type="caution">
    <text evidence="8">The sequence shown here is derived from an EMBL/GenBank/DDBJ whole genome shotgun (WGS) entry which is preliminary data.</text>
</comment>
<gene>
    <name evidence="8" type="ORF">B7463_g5274</name>
</gene>
<dbReference type="EMBL" id="NCSJ02000085">
    <property type="protein sequence ID" value="RFU31054.1"/>
    <property type="molecule type" value="Genomic_DNA"/>
</dbReference>
<keyword evidence="5" id="KW-0539">Nucleus</keyword>
<keyword evidence="4" id="KW-0804">Transcription</keyword>
<dbReference type="OMA" id="KINPYFP"/>
<feature type="non-terminal residue" evidence="8">
    <location>
        <position position="1"/>
    </location>
</feature>
<reference evidence="8 9" key="1">
    <citation type="submission" date="2018-05" db="EMBL/GenBank/DDBJ databases">
        <title>Draft genome sequence of Scytalidium lignicola DSM 105466, a ubiquitous saprotrophic fungus.</title>
        <authorList>
            <person name="Buettner E."/>
            <person name="Gebauer A.M."/>
            <person name="Hofrichter M."/>
            <person name="Liers C."/>
            <person name="Kellner H."/>
        </authorList>
    </citation>
    <scope>NUCLEOTIDE SEQUENCE [LARGE SCALE GENOMIC DNA]</scope>
    <source>
        <strain evidence="8 9">DSM 105466</strain>
    </source>
</reference>
<feature type="region of interest" description="Disordered" evidence="6">
    <location>
        <begin position="17"/>
        <end position="53"/>
    </location>
</feature>
<dbReference type="InterPro" id="IPR052073">
    <property type="entry name" value="Amide_Lactam_Regulators"/>
</dbReference>
<feature type="domain" description="Xylanolytic transcriptional activator regulatory" evidence="7">
    <location>
        <begin position="267"/>
        <end position="344"/>
    </location>
</feature>
<dbReference type="AlphaFoldDB" id="A0A3E2HCC5"/>
<dbReference type="GO" id="GO:0003677">
    <property type="term" value="F:DNA binding"/>
    <property type="evidence" value="ECO:0007669"/>
    <property type="project" value="UniProtKB-KW"/>
</dbReference>
<dbReference type="PANTHER" id="PTHR47171">
    <property type="entry name" value="FARA-RELATED"/>
    <property type="match status" value="1"/>
</dbReference>
<dbReference type="GO" id="GO:0008270">
    <property type="term" value="F:zinc ion binding"/>
    <property type="evidence" value="ECO:0007669"/>
    <property type="project" value="InterPro"/>
</dbReference>
<dbReference type="CDD" id="cd12148">
    <property type="entry name" value="fungal_TF_MHR"/>
    <property type="match status" value="1"/>
</dbReference>
<feature type="compositionally biased region" description="Polar residues" evidence="6">
    <location>
        <begin position="17"/>
        <end position="27"/>
    </location>
</feature>
<evidence type="ECO:0000259" key="7">
    <source>
        <dbReference type="SMART" id="SM00906"/>
    </source>
</evidence>
<feature type="compositionally biased region" description="Polar residues" evidence="6">
    <location>
        <begin position="38"/>
        <end position="53"/>
    </location>
</feature>
<evidence type="ECO:0000313" key="9">
    <source>
        <dbReference type="Proteomes" id="UP000258309"/>
    </source>
</evidence>
<evidence type="ECO:0000256" key="6">
    <source>
        <dbReference type="SAM" id="MobiDB-lite"/>
    </source>
</evidence>
<organism evidence="8 9">
    <name type="scientific">Scytalidium lignicola</name>
    <name type="common">Hyphomycete</name>
    <dbReference type="NCBI Taxonomy" id="5539"/>
    <lineage>
        <taxon>Eukaryota</taxon>
        <taxon>Fungi</taxon>
        <taxon>Dikarya</taxon>
        <taxon>Ascomycota</taxon>
        <taxon>Pezizomycotina</taxon>
        <taxon>Leotiomycetes</taxon>
        <taxon>Leotiomycetes incertae sedis</taxon>
        <taxon>Scytalidium</taxon>
    </lineage>
</organism>
<dbReference type="InterPro" id="IPR007219">
    <property type="entry name" value="XnlR_reg_dom"/>
</dbReference>
<evidence type="ECO:0000256" key="3">
    <source>
        <dbReference type="ARBA" id="ARBA00023125"/>
    </source>
</evidence>
<sequence>MRSKQIKEVAPQASLTAITDQMSSTASPAYEQQDRYDTATTTGEVSTVPDSVSISEDLTRNSLPQFYQRGIGASTWAVFQSVDLMRIAYIGTEVSNLSHLINLEGQAHGNAGRASSAPLHLPHPAIRPTRPWKPEADHSTFTPLSQEYLRDLSSFPAKEIRDSLVDSYFEKINPYFPVIDESQFRRQYANPAGPPGLLVFQSVLLVGAHVSNHPKVVQSRPMVRNALFRRAKALFEMRHENDRLHLVQSALLLTWHVENADTASCNSHYWSGVACRIAFGIGMHRDLTSHGPRVVLMPLNDRRIYRRVWWTLFQVEIFTALEHGRPSMIDLDEIDQPPLDIDDCIEENGLVNHRLHLDYLQRNVDLCCMILQVLKINSPGVRRKVATVQSIVRSVDSNLASWMLRTPAVNDFASLQLHIHYHTILLHLHRNNHRDSSAARWQQANSSIEICSQSANEIITILEKVLSNTMISQCYFTCVTGATATAIHISQVIGNALDQGSSLLAITGQRQLERLLRSTKELGKYWSNGEAVYKLFQSLSQRFKARILELVNKTTEVRSNDDIVIEGETQAVESQSENGEGSSNAQGQLWNMAANEQSHHLIHDIDLQNLLLYPVVPQQSFNSNEDWMNVSPEQGLGIE</sequence>
<proteinExistence type="predicted"/>
<name>A0A3E2HCC5_SCYLI</name>
<dbReference type="OrthoDB" id="39175at2759"/>
<dbReference type="Pfam" id="PF04082">
    <property type="entry name" value="Fungal_trans"/>
    <property type="match status" value="1"/>
</dbReference>
<dbReference type="SMART" id="SM00906">
    <property type="entry name" value="Fungal_trans"/>
    <property type="match status" value="1"/>
</dbReference>
<accession>A0A3E2HCC5</accession>
<evidence type="ECO:0000256" key="4">
    <source>
        <dbReference type="ARBA" id="ARBA00023163"/>
    </source>
</evidence>
<keyword evidence="1" id="KW-0862">Zinc</keyword>
<protein>
    <recommendedName>
        <fullName evidence="7">Xylanolytic transcriptional activator regulatory domain-containing protein</fullName>
    </recommendedName>
</protein>
<evidence type="ECO:0000313" key="8">
    <source>
        <dbReference type="EMBL" id="RFU31054.1"/>
    </source>
</evidence>
<dbReference type="Proteomes" id="UP000258309">
    <property type="component" value="Unassembled WGS sequence"/>
</dbReference>